<feature type="transmembrane region" description="Helical" evidence="1">
    <location>
        <begin position="25"/>
        <end position="48"/>
    </location>
</feature>
<organism evidence="2 3">
    <name type="scientific">Lutibaculum baratangense AMV1</name>
    <dbReference type="NCBI Taxonomy" id="631454"/>
    <lineage>
        <taxon>Bacteria</taxon>
        <taxon>Pseudomonadati</taxon>
        <taxon>Pseudomonadota</taxon>
        <taxon>Alphaproteobacteria</taxon>
        <taxon>Hyphomicrobiales</taxon>
        <taxon>Tepidamorphaceae</taxon>
        <taxon>Lutibaculum</taxon>
    </lineage>
</organism>
<evidence type="ECO:0000313" key="2">
    <source>
        <dbReference type="EMBL" id="ESR26810.1"/>
    </source>
</evidence>
<proteinExistence type="predicted"/>
<keyword evidence="1" id="KW-0812">Transmembrane</keyword>
<reference evidence="2 3" key="1">
    <citation type="journal article" date="2014" name="Genome Announc.">
        <title>Draft Genome Sequence of Lutibaculum baratangense Strain AMV1T, Isolated from a Mud Volcano in Andamans, India.</title>
        <authorList>
            <person name="Singh A."/>
            <person name="Sreenivas A."/>
            <person name="Sathyanarayana Reddy G."/>
            <person name="Pinnaka A.K."/>
            <person name="Shivaji S."/>
        </authorList>
    </citation>
    <scope>NUCLEOTIDE SEQUENCE [LARGE SCALE GENOMIC DNA]</scope>
    <source>
        <strain evidence="2 3">AMV1</strain>
    </source>
</reference>
<keyword evidence="3" id="KW-1185">Reference proteome</keyword>
<feature type="transmembrane region" description="Helical" evidence="1">
    <location>
        <begin position="68"/>
        <end position="88"/>
    </location>
</feature>
<dbReference type="eggNOG" id="ENOG5031814">
    <property type="taxonomic scope" value="Bacteria"/>
</dbReference>
<accession>V4RUQ6</accession>
<feature type="transmembrane region" description="Helical" evidence="1">
    <location>
        <begin position="100"/>
        <end position="119"/>
    </location>
</feature>
<name>V4RUQ6_9HYPH</name>
<dbReference type="OrthoDB" id="118399at2"/>
<dbReference type="Proteomes" id="UP000017819">
    <property type="component" value="Unassembled WGS sequence"/>
</dbReference>
<dbReference type="STRING" id="631454.N177_0594"/>
<gene>
    <name evidence="2" type="ORF">N177_0594</name>
</gene>
<keyword evidence="1" id="KW-1133">Transmembrane helix</keyword>
<sequence length="161" mass="17255">MEALWGLLAEIADWRLADTLRRSSVVYPLVNAAHIFSIGILVGAIVTLDLRVLGLFRTYPIEALAPPLSQMAMAGVLLAGASGFLLFTVRPTEYAQNPAFLIKLGLVALGVANALLLRASRHWLVVLRGGERHALVTASVSLSLAVWASAVVAGRWIGFLQ</sequence>
<feature type="transmembrane region" description="Helical" evidence="1">
    <location>
        <begin position="134"/>
        <end position="157"/>
    </location>
</feature>
<dbReference type="RefSeq" id="WP_023430743.1">
    <property type="nucleotide sequence ID" value="NZ_AWXZ01000013.1"/>
</dbReference>
<dbReference type="AlphaFoldDB" id="V4RUQ6"/>
<dbReference type="EMBL" id="AWXZ01000013">
    <property type="protein sequence ID" value="ESR26810.1"/>
    <property type="molecule type" value="Genomic_DNA"/>
</dbReference>
<evidence type="ECO:0000313" key="3">
    <source>
        <dbReference type="Proteomes" id="UP000017819"/>
    </source>
</evidence>
<protein>
    <submittedName>
        <fullName evidence="2">Putative membrane protein</fullName>
    </submittedName>
</protein>
<keyword evidence="1" id="KW-0472">Membrane</keyword>
<evidence type="ECO:0000256" key="1">
    <source>
        <dbReference type="SAM" id="Phobius"/>
    </source>
</evidence>
<comment type="caution">
    <text evidence="2">The sequence shown here is derived from an EMBL/GenBank/DDBJ whole genome shotgun (WGS) entry which is preliminary data.</text>
</comment>